<accession>A0ABR5KTC2</accession>
<dbReference type="EMBL" id="LGLK01000057">
    <property type="protein sequence ID" value="KPC17090.1"/>
    <property type="molecule type" value="Genomic_DNA"/>
</dbReference>
<reference evidence="2 3" key="2">
    <citation type="submission" date="2015-10" db="EMBL/GenBank/DDBJ databases">
        <title>Comparative genomics and high-throughput reverse genetic screens identify a new phytobacterial MAMP and an Arabidopsis receptor required for immune elicitation.</title>
        <authorList>
            <person name="Mott G.A."/>
            <person name="Thakur S."/>
            <person name="Wang P.W."/>
            <person name="Desveaux D."/>
            <person name="Guttman D.S."/>
        </authorList>
    </citation>
    <scope>NUCLEOTIDE SEQUENCE [LARGE SCALE GENOMIC DNA]</scope>
    <source>
        <strain evidence="2 3">107</strain>
    </source>
</reference>
<evidence type="ECO:0000313" key="1">
    <source>
        <dbReference type="EMBL" id="KPC17090.1"/>
    </source>
</evidence>
<sequence>MGDYKTLGQAMDVALGIHEHGSVEINVIEEDLDRGCYVRGDSRIEGPEDDEAQSLSDVALAVNKLVINHAALQDAKREAVAREREILRIIDKEACAMPVSLEDAKPILAQFRQLLEARKLTGSTDIMHAAASVINDELFGGKAKLISFKCDFMMNHHDPHGDHGAVFAVLEREEGGYTYVSAGCGIQEGFECAMAASTAHLVALYGKHEVEPGMYWLDDELWEFDFKALSANEEESVPISEPDDMGSYDPTSSYDVHRAMLEAVTPYREALKEKIGPMIREREAKVRVKPSIDLSV</sequence>
<proteinExistence type="predicted"/>
<reference evidence="2" key="1">
    <citation type="submission" date="2015-07" db="EMBL/GenBank/DDBJ databases">
        <authorList>
            <person name="O'Brien H.E."/>
            <person name="Thakur S."/>
            <person name="Gong Y."/>
            <person name="Wang P.W."/>
            <person name="Guttman D.S."/>
        </authorList>
    </citation>
    <scope>NUCLEOTIDE SEQUENCE</scope>
    <source>
        <strain evidence="2">107</strain>
    </source>
</reference>
<keyword evidence="3" id="KW-1185">Reference proteome</keyword>
<evidence type="ECO:0000313" key="3">
    <source>
        <dbReference type="Proteomes" id="UP000037943"/>
    </source>
</evidence>
<organism evidence="2 3">
    <name type="scientific">Pseudomonas amygdali pv. lachrymans</name>
    <name type="common">Pseudomonas syringae pv. lachrymans</name>
    <dbReference type="NCBI Taxonomy" id="53707"/>
    <lineage>
        <taxon>Bacteria</taxon>
        <taxon>Pseudomonadati</taxon>
        <taxon>Pseudomonadota</taxon>
        <taxon>Gammaproteobacteria</taxon>
        <taxon>Pseudomonadales</taxon>
        <taxon>Pseudomonadaceae</taxon>
        <taxon>Pseudomonas</taxon>
        <taxon>Pseudomonas amygdali</taxon>
    </lineage>
</organism>
<comment type="caution">
    <text evidence="2">The sequence shown here is derived from an EMBL/GenBank/DDBJ whole genome shotgun (WGS) entry which is preliminary data.</text>
</comment>
<gene>
    <name evidence="1" type="ORF">AC499_0292</name>
    <name evidence="2" type="ORF">AC499_1251</name>
</gene>
<dbReference type="EMBL" id="LGLK01000057">
    <property type="protein sequence ID" value="KPC18049.1"/>
    <property type="molecule type" value="Genomic_DNA"/>
</dbReference>
<protein>
    <submittedName>
        <fullName evidence="2">Uncharacterized protein</fullName>
    </submittedName>
</protein>
<name>A0ABR5KTC2_PSEAV</name>
<dbReference type="Proteomes" id="UP000037943">
    <property type="component" value="Unassembled WGS sequence"/>
</dbReference>
<evidence type="ECO:0000313" key="2">
    <source>
        <dbReference type="EMBL" id="KPC18049.1"/>
    </source>
</evidence>